<gene>
    <name evidence="1" type="ORF">NCTC10343_00736</name>
</gene>
<evidence type="ECO:0000313" key="1">
    <source>
        <dbReference type="EMBL" id="SUA63669.1"/>
    </source>
</evidence>
<organism evidence="1 2">
    <name type="scientific">Paenibacillus polymyxa</name>
    <name type="common">Bacillus polymyxa</name>
    <dbReference type="NCBI Taxonomy" id="1406"/>
    <lineage>
        <taxon>Bacteria</taxon>
        <taxon>Bacillati</taxon>
        <taxon>Bacillota</taxon>
        <taxon>Bacilli</taxon>
        <taxon>Bacillales</taxon>
        <taxon>Paenibacillaceae</taxon>
        <taxon>Paenibacillus</taxon>
    </lineage>
</organism>
<evidence type="ECO:0000313" key="2">
    <source>
        <dbReference type="Proteomes" id="UP000254400"/>
    </source>
</evidence>
<name>A0A378XR37_PAEPO</name>
<reference evidence="1 2" key="1">
    <citation type="submission" date="2018-06" db="EMBL/GenBank/DDBJ databases">
        <authorList>
            <consortium name="Pathogen Informatics"/>
            <person name="Doyle S."/>
        </authorList>
    </citation>
    <scope>NUCLEOTIDE SEQUENCE [LARGE SCALE GENOMIC DNA]</scope>
    <source>
        <strain evidence="1 2">NCTC10343</strain>
    </source>
</reference>
<dbReference type="AlphaFoldDB" id="A0A378XR37"/>
<dbReference type="GeneID" id="93349555"/>
<dbReference type="Proteomes" id="UP000254400">
    <property type="component" value="Unassembled WGS sequence"/>
</dbReference>
<dbReference type="RefSeq" id="WP_019686121.1">
    <property type="nucleotide sequence ID" value="NZ_CP036496.1"/>
</dbReference>
<proteinExistence type="predicted"/>
<protein>
    <submittedName>
        <fullName evidence="1">Uncharacterized protein</fullName>
    </submittedName>
</protein>
<dbReference type="EMBL" id="UGSC01000001">
    <property type="protein sequence ID" value="SUA63669.1"/>
    <property type="molecule type" value="Genomic_DNA"/>
</dbReference>
<accession>A0A378XR37</accession>
<dbReference type="InterPro" id="IPR036390">
    <property type="entry name" value="WH_DNA-bd_sf"/>
</dbReference>
<sequence length="101" mass="11596">MHADVQNLFIRIQMLSYAHQDDLTVRDIQPVLEERGYRVGEREVKQELENLTQENFLTPHDDMFSLTGAGIEELQEIQLMLGVLYEDVVKNPAHVTARASS</sequence>
<dbReference type="SUPFAM" id="SSF46785">
    <property type="entry name" value="Winged helix' DNA-binding domain"/>
    <property type="match status" value="1"/>
</dbReference>